<evidence type="ECO:0000256" key="9">
    <source>
        <dbReference type="ARBA" id="ARBA00023299"/>
    </source>
</evidence>
<dbReference type="EC" id="2.6.1.52" evidence="4"/>
<comment type="catalytic activity">
    <reaction evidence="11">
        <text>O-phospho-L-serine + 2-oxoglutarate = 3-phosphooxypyruvate + L-glutamate</text>
        <dbReference type="Rhea" id="RHEA:14329"/>
        <dbReference type="ChEBI" id="CHEBI:16810"/>
        <dbReference type="ChEBI" id="CHEBI:18110"/>
        <dbReference type="ChEBI" id="CHEBI:29985"/>
        <dbReference type="ChEBI" id="CHEBI:57524"/>
        <dbReference type="EC" id="2.6.1.52"/>
    </reaction>
</comment>
<reference evidence="14" key="1">
    <citation type="journal article" date="2021" name="IMA Fungus">
        <title>Genomic characterization of three marine fungi, including Emericellopsis atlantica sp. nov. with signatures of a generalist lifestyle and marine biomass degradation.</title>
        <authorList>
            <person name="Hagestad O.C."/>
            <person name="Hou L."/>
            <person name="Andersen J.H."/>
            <person name="Hansen E.H."/>
            <person name="Altermark B."/>
            <person name="Li C."/>
            <person name="Kuhnert E."/>
            <person name="Cox R.J."/>
            <person name="Crous P.W."/>
            <person name="Spatafora J.W."/>
            <person name="Lail K."/>
            <person name="Amirebrahimi M."/>
            <person name="Lipzen A."/>
            <person name="Pangilinan J."/>
            <person name="Andreopoulos W."/>
            <person name="Hayes R.D."/>
            <person name="Ng V."/>
            <person name="Grigoriev I.V."/>
            <person name="Jackson S.A."/>
            <person name="Sutton T.D.S."/>
            <person name="Dobson A.D.W."/>
            <person name="Rama T."/>
        </authorList>
    </citation>
    <scope>NUCLEOTIDE SEQUENCE</scope>
    <source>
        <strain evidence="14">TRa3180A</strain>
    </source>
</reference>
<sequence>MSRESITYFGAGPAGLPTTVLETVAAALVNYKSLGLGIAEISHRSKDAEEILNSCKKDLRTYLGVPDEFEVLFMQGGGTGQFSATIYEFVSLWVERRRKAIAEKKKDEEEVQRELEKEVEELKIDYLVTGGWSLKASQEAARLVGDEHVNIVTDARKINGGKFGKIPEEEDWKISKNAAMVYYCDNETVDGVEFPTFPAILKNGGGEDEPLVVADMSSNILSRPIPFEQFSAVFFGAQKNLGCAGLTVVIIKRCLLAPTAGRADPKIMRKLGLPIGPIALSYDIVSKNNSLYNTLSITDVFLAGQVLKKALNTFGEERVGGQMKVSGEKAEKIYGVLDKRSERYSVVANKGARSRMNICFRILDDEGKVSEELEAKFVKDAAAEGLTGLKGHRSVGGIRASNYNSVSFEGATKLAEFLEQF</sequence>
<dbReference type="PANTHER" id="PTHR43247:SF1">
    <property type="entry name" value="PHOSPHOSERINE AMINOTRANSFERASE"/>
    <property type="match status" value="1"/>
</dbReference>
<dbReference type="InterPro" id="IPR000192">
    <property type="entry name" value="Aminotrans_V_dom"/>
</dbReference>
<evidence type="ECO:0000259" key="13">
    <source>
        <dbReference type="Pfam" id="PF00266"/>
    </source>
</evidence>
<evidence type="ECO:0000256" key="8">
    <source>
        <dbReference type="ARBA" id="ARBA00022898"/>
    </source>
</evidence>
<dbReference type="InterPro" id="IPR015421">
    <property type="entry name" value="PyrdxlP-dep_Trfase_major"/>
</dbReference>
<dbReference type="InterPro" id="IPR015424">
    <property type="entry name" value="PyrdxlP-dep_Trfase"/>
</dbReference>
<dbReference type="FunFam" id="3.90.1150.10:FF:000006">
    <property type="entry name" value="Phosphoserine aminotransferase"/>
    <property type="match status" value="1"/>
</dbReference>
<comment type="similarity">
    <text evidence="3">Belongs to the class-V pyridoxal-phosphate-dependent aminotransferase family. SerC subfamily.</text>
</comment>
<dbReference type="SUPFAM" id="SSF53383">
    <property type="entry name" value="PLP-dependent transferases"/>
    <property type="match status" value="1"/>
</dbReference>
<evidence type="ECO:0000256" key="11">
    <source>
        <dbReference type="ARBA" id="ARBA00049007"/>
    </source>
</evidence>
<feature type="domain" description="Aminotransferase class V" evidence="13">
    <location>
        <begin position="8"/>
        <end position="100"/>
    </location>
</feature>
<comment type="cofactor">
    <cofactor evidence="1">
        <name>pyridoxal 5'-phosphate</name>
        <dbReference type="ChEBI" id="CHEBI:597326"/>
    </cofactor>
</comment>
<proteinExistence type="inferred from homology"/>
<keyword evidence="7 14" id="KW-0808">Transferase</keyword>
<name>A0A9P8CCW9_9HELO</name>
<accession>A0A9P8CCW9</accession>
<dbReference type="Gene3D" id="3.40.640.10">
    <property type="entry name" value="Type I PLP-dependent aspartate aminotransferase-like (Major domain)"/>
    <property type="match status" value="1"/>
</dbReference>
<dbReference type="PANTHER" id="PTHR43247">
    <property type="entry name" value="PHOSPHOSERINE AMINOTRANSFERASE"/>
    <property type="match status" value="1"/>
</dbReference>
<dbReference type="EMBL" id="MU254076">
    <property type="protein sequence ID" value="KAG9242413.1"/>
    <property type="molecule type" value="Genomic_DNA"/>
</dbReference>
<dbReference type="NCBIfam" id="NF003764">
    <property type="entry name" value="PRK05355.1"/>
    <property type="match status" value="1"/>
</dbReference>
<dbReference type="Gene3D" id="3.90.1150.10">
    <property type="entry name" value="Aspartate Aminotransferase, domain 1"/>
    <property type="match status" value="1"/>
</dbReference>
<evidence type="ECO:0000256" key="10">
    <source>
        <dbReference type="ARBA" id="ARBA00047630"/>
    </source>
</evidence>
<organism evidence="14 15">
    <name type="scientific">Calycina marina</name>
    <dbReference type="NCBI Taxonomy" id="1763456"/>
    <lineage>
        <taxon>Eukaryota</taxon>
        <taxon>Fungi</taxon>
        <taxon>Dikarya</taxon>
        <taxon>Ascomycota</taxon>
        <taxon>Pezizomycotina</taxon>
        <taxon>Leotiomycetes</taxon>
        <taxon>Helotiales</taxon>
        <taxon>Pezizellaceae</taxon>
        <taxon>Calycina</taxon>
    </lineage>
</organism>
<keyword evidence="9" id="KW-0718">Serine biosynthesis</keyword>
<evidence type="ECO:0000256" key="4">
    <source>
        <dbReference type="ARBA" id="ARBA00013030"/>
    </source>
</evidence>
<dbReference type="GO" id="GO:0004648">
    <property type="term" value="F:O-phospho-L-serine:2-oxoglutarate aminotransferase activity"/>
    <property type="evidence" value="ECO:0007669"/>
    <property type="project" value="UniProtKB-EC"/>
</dbReference>
<evidence type="ECO:0000313" key="15">
    <source>
        <dbReference type="Proteomes" id="UP000887226"/>
    </source>
</evidence>
<evidence type="ECO:0000256" key="2">
    <source>
        <dbReference type="ARBA" id="ARBA00005099"/>
    </source>
</evidence>
<keyword evidence="6" id="KW-0028">Amino-acid biosynthesis</keyword>
<keyword evidence="12" id="KW-0175">Coiled coil</keyword>
<dbReference type="AlphaFoldDB" id="A0A9P8CCW9"/>
<dbReference type="OrthoDB" id="1703350at2759"/>
<evidence type="ECO:0000256" key="12">
    <source>
        <dbReference type="SAM" id="Coils"/>
    </source>
</evidence>
<dbReference type="Pfam" id="PF00266">
    <property type="entry name" value="Aminotran_5"/>
    <property type="match status" value="2"/>
</dbReference>
<feature type="domain" description="Aminotransferase class V" evidence="13">
    <location>
        <begin position="167"/>
        <end position="365"/>
    </location>
</feature>
<evidence type="ECO:0000256" key="6">
    <source>
        <dbReference type="ARBA" id="ARBA00022605"/>
    </source>
</evidence>
<dbReference type="InterPro" id="IPR022278">
    <property type="entry name" value="Pser_aminoTfrase"/>
</dbReference>
<keyword evidence="8" id="KW-0663">Pyridoxal phosphate</keyword>
<dbReference type="GO" id="GO:0030170">
    <property type="term" value="F:pyridoxal phosphate binding"/>
    <property type="evidence" value="ECO:0007669"/>
    <property type="project" value="TreeGrafter"/>
</dbReference>
<dbReference type="GO" id="GO:0005737">
    <property type="term" value="C:cytoplasm"/>
    <property type="evidence" value="ECO:0007669"/>
    <property type="project" value="TreeGrafter"/>
</dbReference>
<dbReference type="GO" id="GO:0006564">
    <property type="term" value="P:L-serine biosynthetic process"/>
    <property type="evidence" value="ECO:0007669"/>
    <property type="project" value="UniProtKB-KW"/>
</dbReference>
<feature type="coiled-coil region" evidence="12">
    <location>
        <begin position="94"/>
        <end position="125"/>
    </location>
</feature>
<comment type="pathway">
    <text evidence="2">Amino-acid biosynthesis; L-serine biosynthesis; L-serine from 3-phospho-D-glycerate: step 2/3.</text>
</comment>
<keyword evidence="5" id="KW-0032">Aminotransferase</keyword>
<dbReference type="InterPro" id="IPR015422">
    <property type="entry name" value="PyrdxlP-dep_Trfase_small"/>
</dbReference>
<comment type="catalytic activity">
    <reaction evidence="10">
        <text>4-(phosphooxy)-L-threonine + 2-oxoglutarate = (R)-3-hydroxy-2-oxo-4-phosphooxybutanoate + L-glutamate</text>
        <dbReference type="Rhea" id="RHEA:16573"/>
        <dbReference type="ChEBI" id="CHEBI:16810"/>
        <dbReference type="ChEBI" id="CHEBI:29985"/>
        <dbReference type="ChEBI" id="CHEBI:58452"/>
        <dbReference type="ChEBI" id="CHEBI:58538"/>
        <dbReference type="EC" id="2.6.1.52"/>
    </reaction>
</comment>
<comment type="caution">
    <text evidence="14">The sequence shown here is derived from an EMBL/GenBank/DDBJ whole genome shotgun (WGS) entry which is preliminary data.</text>
</comment>
<dbReference type="PIRSF" id="PIRSF000525">
    <property type="entry name" value="SerC"/>
    <property type="match status" value="1"/>
</dbReference>
<evidence type="ECO:0000256" key="5">
    <source>
        <dbReference type="ARBA" id="ARBA00022576"/>
    </source>
</evidence>
<protein>
    <recommendedName>
        <fullName evidence="4">phosphoserine transaminase</fullName>
        <ecNumber evidence="4">2.6.1.52</ecNumber>
    </recommendedName>
</protein>
<evidence type="ECO:0000256" key="3">
    <source>
        <dbReference type="ARBA" id="ARBA00006904"/>
    </source>
</evidence>
<evidence type="ECO:0000256" key="7">
    <source>
        <dbReference type="ARBA" id="ARBA00022679"/>
    </source>
</evidence>
<dbReference type="FunFam" id="3.40.640.10:FF:000082">
    <property type="entry name" value="Phosphoserine aminotransferase"/>
    <property type="match status" value="1"/>
</dbReference>
<evidence type="ECO:0000313" key="14">
    <source>
        <dbReference type="EMBL" id="KAG9242413.1"/>
    </source>
</evidence>
<dbReference type="HAMAP" id="MF_00160">
    <property type="entry name" value="SerC_aminotrans_5"/>
    <property type="match status" value="1"/>
</dbReference>
<keyword evidence="15" id="KW-1185">Reference proteome</keyword>
<dbReference type="Proteomes" id="UP000887226">
    <property type="component" value="Unassembled WGS sequence"/>
</dbReference>
<gene>
    <name evidence="14" type="ORF">BJ878DRAFT_482042</name>
</gene>
<evidence type="ECO:0000256" key="1">
    <source>
        <dbReference type="ARBA" id="ARBA00001933"/>
    </source>
</evidence>